<gene>
    <name evidence="3" type="ORF">SAMN05421878_102135</name>
</gene>
<proteinExistence type="predicted"/>
<feature type="region of interest" description="Disordered" evidence="1">
    <location>
        <begin position="62"/>
        <end position="127"/>
    </location>
</feature>
<dbReference type="Proteomes" id="UP000182744">
    <property type="component" value="Unassembled WGS sequence"/>
</dbReference>
<keyword evidence="4" id="KW-1185">Reference proteome</keyword>
<sequence>MTPVPLVVPVPLVTPVLFAPVRAVSVALRPTQSLPRPLLRHANFAVAILSKPRGEYDLHMTEEPAKTPAKTPAKASEETVANAAKTPPVPTQPRLTPPAPPQPGLVQPGLAQPQVPQPALAQSRVPQPVPQRRRSPVVATVAVIVLVLFGLFTVFSTWFLGQTGLEWNPYVRVLLSLCMLVCLLISLAALITLVVSSLGENGHHPVLQASAALLGTLSFGLVLLGGSFLTLVSGCDSPVASGGNYYFRCGFLETYYQRAVGPFFMEKDGVYTLPADAEENQGLDPFTPGPPTALPSENAHYDLPESKSDPNEKYAYAEPVGWAEVGELRYVVIQEDTASGIGAYGLYREGKANGERTRVADMPNGGFYELFFATPEIGYASYDPKYGRAGNAGSPETGLYITQDGGQTWQELALPYPKDWPLEGKYLETCEVTGEIGQGGQVVLVMNYPYWTVRGDGLKFASADGVTGWSRQ</sequence>
<organism evidence="3 4">
    <name type="scientific">Actinobaculum suis</name>
    <dbReference type="NCBI Taxonomy" id="1657"/>
    <lineage>
        <taxon>Bacteria</taxon>
        <taxon>Bacillati</taxon>
        <taxon>Actinomycetota</taxon>
        <taxon>Actinomycetes</taxon>
        <taxon>Actinomycetales</taxon>
        <taxon>Actinomycetaceae</taxon>
        <taxon>Actinobaculum</taxon>
    </lineage>
</organism>
<keyword evidence="2" id="KW-0812">Transmembrane</keyword>
<dbReference type="AlphaFoldDB" id="A0A1G7A9K9"/>
<feature type="transmembrane region" description="Helical" evidence="2">
    <location>
        <begin position="173"/>
        <end position="199"/>
    </location>
</feature>
<evidence type="ECO:0000313" key="4">
    <source>
        <dbReference type="Proteomes" id="UP000182744"/>
    </source>
</evidence>
<reference evidence="4" key="1">
    <citation type="submission" date="2016-10" db="EMBL/GenBank/DDBJ databases">
        <authorList>
            <person name="Varghese N."/>
        </authorList>
    </citation>
    <scope>NUCLEOTIDE SEQUENCE [LARGE SCALE GENOMIC DNA]</scope>
    <source>
        <strain evidence="4">DSM 20639</strain>
    </source>
</reference>
<feature type="compositionally biased region" description="Low complexity" evidence="1">
    <location>
        <begin position="104"/>
        <end position="126"/>
    </location>
</feature>
<keyword evidence="2" id="KW-0472">Membrane</keyword>
<feature type="transmembrane region" description="Helical" evidence="2">
    <location>
        <begin position="137"/>
        <end position="161"/>
    </location>
</feature>
<evidence type="ECO:0000313" key="3">
    <source>
        <dbReference type="EMBL" id="SDE11499.1"/>
    </source>
</evidence>
<feature type="compositionally biased region" description="Pro residues" evidence="1">
    <location>
        <begin position="87"/>
        <end position="103"/>
    </location>
</feature>
<dbReference type="SUPFAM" id="SSF110296">
    <property type="entry name" value="Oligoxyloglucan reducing end-specific cellobiohydrolase"/>
    <property type="match status" value="1"/>
</dbReference>
<accession>A0A1G7A9K9</accession>
<evidence type="ECO:0000256" key="1">
    <source>
        <dbReference type="SAM" id="MobiDB-lite"/>
    </source>
</evidence>
<name>A0A1G7A9K9_9ACTO</name>
<feature type="transmembrane region" description="Helical" evidence="2">
    <location>
        <begin position="211"/>
        <end position="232"/>
    </location>
</feature>
<protein>
    <submittedName>
        <fullName evidence="3">Uncharacterized protein</fullName>
    </submittedName>
</protein>
<evidence type="ECO:0000256" key="2">
    <source>
        <dbReference type="SAM" id="Phobius"/>
    </source>
</evidence>
<keyword evidence="2" id="KW-1133">Transmembrane helix</keyword>
<dbReference type="EMBL" id="FNAU01000002">
    <property type="protein sequence ID" value="SDE11499.1"/>
    <property type="molecule type" value="Genomic_DNA"/>
</dbReference>